<dbReference type="InterPro" id="IPR002110">
    <property type="entry name" value="Ankyrin_rpt"/>
</dbReference>
<name>A0A2W1BFS8_HELAM</name>
<evidence type="ECO:0000313" key="5">
    <source>
        <dbReference type="Proteomes" id="UP000249218"/>
    </source>
</evidence>
<dbReference type="PANTHER" id="PTHR46680">
    <property type="entry name" value="NF-KAPPA-B INHIBITOR ALPHA"/>
    <property type="match status" value="1"/>
</dbReference>
<dbReference type="AlphaFoldDB" id="A0A2W1BFS8"/>
<dbReference type="PANTHER" id="PTHR46680:SF3">
    <property type="entry name" value="NF-KAPPA-B INHIBITOR CACTUS"/>
    <property type="match status" value="1"/>
</dbReference>
<dbReference type="EMBL" id="KZ150223">
    <property type="protein sequence ID" value="PZC72077.1"/>
    <property type="molecule type" value="Genomic_DNA"/>
</dbReference>
<protein>
    <submittedName>
        <fullName evidence="4">Uncharacterized protein</fullName>
    </submittedName>
</protein>
<dbReference type="GO" id="GO:0005829">
    <property type="term" value="C:cytosol"/>
    <property type="evidence" value="ECO:0007669"/>
    <property type="project" value="TreeGrafter"/>
</dbReference>
<dbReference type="Proteomes" id="UP000249218">
    <property type="component" value="Unassembled WGS sequence"/>
</dbReference>
<accession>A0A2W1BFS8</accession>
<dbReference type="GO" id="GO:0071356">
    <property type="term" value="P:cellular response to tumor necrosis factor"/>
    <property type="evidence" value="ECO:0007669"/>
    <property type="project" value="TreeGrafter"/>
</dbReference>
<gene>
    <name evidence="4" type="primary">HaOG211947</name>
    <name evidence="4" type="ORF">B5X24_HaOG211947</name>
</gene>
<evidence type="ECO:0000256" key="2">
    <source>
        <dbReference type="ARBA" id="ARBA00023043"/>
    </source>
</evidence>
<dbReference type="InterPro" id="IPR036770">
    <property type="entry name" value="Ankyrin_rpt-contain_sf"/>
</dbReference>
<evidence type="ECO:0000256" key="3">
    <source>
        <dbReference type="PROSITE-ProRule" id="PRU00023"/>
    </source>
</evidence>
<dbReference type="InterPro" id="IPR051070">
    <property type="entry name" value="NF-kappa-B_inhibitor"/>
</dbReference>
<evidence type="ECO:0000313" key="4">
    <source>
        <dbReference type="EMBL" id="PZC72077.1"/>
    </source>
</evidence>
<keyword evidence="2 3" id="KW-0040">ANK repeat</keyword>
<sequence length="721" mass="80431">MSTEDVKPITVKKLPLILNKNIIIQKGIKPFKSNMKLVKSLQNSVQEDIIYTSKTGDFTAGEVRNMTIVNRLNMLTNSCTTVAKCQSHSGQVYEKTSEEITKLIGQNNYDFLFSSICSIISHELKIRSINSLLTVPKKNKSVSCQTEGSIEVGDKKDSVDVCCQTHESSMDELKKFTPKRRVKRQQLAPYVVKDGPTEKQPRKVVISPNEFDTLFVKEEETISKQDTASAVSLPELGSVFDEDSNNSIGRFSSLSVATTPDLLINPFNMLVDKHTKDVTESVERKNVTETEYKLHNMDGGLSPLTGKVEFGAQDLRSIPKEQRTLLLLRQGIIDWKKCLTPDNDGHLPIHIAVLTNDVDLLRRQCIALKRREMTVDLKADGLTPLRMSLFQENTHLTSILLHFGADVMDIDEDDRTVFHIAAEMATEHLPVLVTYCQQNARQILHENEDLWRPGYEDKPDEELAPILMMHINKLFDNQGYTALMLASKLGRYNNVLCLVESCRAAVNVTMPNSGNTALYLAVGAACMDSAERGNKTKIVDHFGKTVEILVENGADPNIDNFAGSSVNDLLTEFNIGELSMLIANKLTSVRYFGGQLPNGVKGSDFMLFKDDAGRVNIKDVHNKKRPPKAKSSPVILENVPYKPPVNLDTVIVKPSAKVLPVKAAAKVDNSKDKVNVMQSYTPMIKNFKLSKPVLIKSDLNNKKRKLEIVLEPSKSKKSTSD</sequence>
<dbReference type="SMART" id="SM00248">
    <property type="entry name" value="ANK"/>
    <property type="match status" value="4"/>
</dbReference>
<keyword evidence="5" id="KW-1185">Reference proteome</keyword>
<dbReference type="PROSITE" id="PS50088">
    <property type="entry name" value="ANK_REPEAT"/>
    <property type="match status" value="1"/>
</dbReference>
<organism evidence="4 5">
    <name type="scientific">Helicoverpa armigera</name>
    <name type="common">Cotton bollworm</name>
    <name type="synonym">Heliothis armigera</name>
    <dbReference type="NCBI Taxonomy" id="29058"/>
    <lineage>
        <taxon>Eukaryota</taxon>
        <taxon>Metazoa</taxon>
        <taxon>Ecdysozoa</taxon>
        <taxon>Arthropoda</taxon>
        <taxon>Hexapoda</taxon>
        <taxon>Insecta</taxon>
        <taxon>Pterygota</taxon>
        <taxon>Neoptera</taxon>
        <taxon>Endopterygota</taxon>
        <taxon>Lepidoptera</taxon>
        <taxon>Glossata</taxon>
        <taxon>Ditrysia</taxon>
        <taxon>Noctuoidea</taxon>
        <taxon>Noctuidae</taxon>
        <taxon>Heliothinae</taxon>
        <taxon>Helicoverpa</taxon>
    </lineage>
</organism>
<dbReference type="OrthoDB" id="10254947at2759"/>
<dbReference type="SUPFAM" id="SSF48403">
    <property type="entry name" value="Ankyrin repeat"/>
    <property type="match status" value="1"/>
</dbReference>
<proteinExistence type="predicted"/>
<dbReference type="GO" id="GO:0051059">
    <property type="term" value="F:NF-kappaB binding"/>
    <property type="evidence" value="ECO:0007669"/>
    <property type="project" value="TreeGrafter"/>
</dbReference>
<feature type="repeat" description="ANK" evidence="3">
    <location>
        <begin position="380"/>
        <end position="412"/>
    </location>
</feature>
<dbReference type="Gene3D" id="1.25.40.20">
    <property type="entry name" value="Ankyrin repeat-containing domain"/>
    <property type="match status" value="2"/>
</dbReference>
<evidence type="ECO:0000256" key="1">
    <source>
        <dbReference type="ARBA" id="ARBA00022737"/>
    </source>
</evidence>
<keyword evidence="1" id="KW-0677">Repeat</keyword>
<reference evidence="4 5" key="1">
    <citation type="journal article" date="2017" name="BMC Biol.">
        <title>Genomic innovations, transcriptional plasticity and gene loss underlying the evolution and divergence of two highly polyphagous and invasive Helicoverpa pest species.</title>
        <authorList>
            <person name="Pearce S.L."/>
            <person name="Clarke D.F."/>
            <person name="East P.D."/>
            <person name="Elfekih S."/>
            <person name="Gordon K.H."/>
            <person name="Jermiin L.S."/>
            <person name="McGaughran A."/>
            <person name="Oakeshott J.G."/>
            <person name="Papanikolaou A."/>
            <person name="Perera O.P."/>
            <person name="Rane R.V."/>
            <person name="Richards S."/>
            <person name="Tay W.T."/>
            <person name="Walsh T.K."/>
            <person name="Anderson A."/>
            <person name="Anderson C.J."/>
            <person name="Asgari S."/>
            <person name="Board P.G."/>
            <person name="Bretschneider A."/>
            <person name="Campbell P.M."/>
            <person name="Chertemps T."/>
            <person name="Christeller J.T."/>
            <person name="Coppin C.W."/>
            <person name="Downes S.J."/>
            <person name="Duan G."/>
            <person name="Farnsworth C.A."/>
            <person name="Good R.T."/>
            <person name="Han L.B."/>
            <person name="Han Y.C."/>
            <person name="Hatje K."/>
            <person name="Horne I."/>
            <person name="Huang Y.P."/>
            <person name="Hughes D.S."/>
            <person name="Jacquin-Joly E."/>
            <person name="James W."/>
            <person name="Jhangiani S."/>
            <person name="Kollmar M."/>
            <person name="Kuwar S.S."/>
            <person name="Li S."/>
            <person name="Liu N.Y."/>
            <person name="Maibeche M.T."/>
            <person name="Miller J.R."/>
            <person name="Montagne N."/>
            <person name="Perry T."/>
            <person name="Qu J."/>
            <person name="Song S.V."/>
            <person name="Sutton G.G."/>
            <person name="Vogel H."/>
            <person name="Walenz B.P."/>
            <person name="Xu W."/>
            <person name="Zhang H.J."/>
            <person name="Zou Z."/>
            <person name="Batterham P."/>
            <person name="Edwards O.R."/>
            <person name="Feyereisen R."/>
            <person name="Gibbs R.A."/>
            <person name="Heckel D.G."/>
            <person name="McGrath A."/>
            <person name="Robin C."/>
            <person name="Scherer S.E."/>
            <person name="Worley K.C."/>
            <person name="Wu Y.D."/>
        </authorList>
    </citation>
    <scope>NUCLEOTIDE SEQUENCE [LARGE SCALE GENOMIC DNA]</scope>
    <source>
        <strain evidence="4">Harm_GR_Male_#8</strain>
        <tissue evidence="4">Whole organism</tissue>
    </source>
</reference>